<name>A0ABC8UH16_9AQUA</name>
<accession>A0ABC8UH16</accession>
<keyword evidence="3" id="KW-1185">Reference proteome</keyword>
<protein>
    <recommendedName>
        <fullName evidence="1">VAN3-binding protein-like auxin canalisation domain-containing protein</fullName>
    </recommendedName>
</protein>
<dbReference type="PANTHER" id="PTHR31351:SF30">
    <property type="entry name" value="VAN3-BINDING PROTEIN-LIKE"/>
    <property type="match status" value="1"/>
</dbReference>
<reference evidence="2 3" key="1">
    <citation type="submission" date="2024-02" db="EMBL/GenBank/DDBJ databases">
        <authorList>
            <person name="Vignale AGUSTIN F."/>
            <person name="Sosa J E."/>
            <person name="Modenutti C."/>
        </authorList>
    </citation>
    <scope>NUCLEOTIDE SEQUENCE [LARGE SCALE GENOMIC DNA]</scope>
</reference>
<gene>
    <name evidence="2" type="ORF">ILEXP_LOCUS50266</name>
</gene>
<feature type="domain" description="VAN3-binding protein-like auxin canalisation" evidence="1">
    <location>
        <begin position="12"/>
        <end position="148"/>
    </location>
</feature>
<sequence length="173" mass="18434">MDFKHMVGWVKGKPLTSFIRSHKEKRREEVRFHTAKLHAALSLTQLAAAIAGFATNGSTELYNINHTDHGGTGSWNQEKGVVVASAAALMTTVCAEAAEYLGAQRSQVACAVNSGLAIQTPIDMITLTATAATCLRGAATLKSRALENSYSPKSQEDILKAGAQIYIIMPSGE</sequence>
<evidence type="ECO:0000259" key="1">
    <source>
        <dbReference type="Pfam" id="PF05703"/>
    </source>
</evidence>
<dbReference type="InterPro" id="IPR040269">
    <property type="entry name" value="VAB"/>
</dbReference>
<dbReference type="PANTHER" id="PTHR31351">
    <property type="entry name" value="EXPRESSED PROTEIN"/>
    <property type="match status" value="1"/>
</dbReference>
<evidence type="ECO:0000313" key="2">
    <source>
        <dbReference type="EMBL" id="CAK9180278.1"/>
    </source>
</evidence>
<dbReference type="InterPro" id="IPR008546">
    <property type="entry name" value="VAN3-bd-like_auxin_canal"/>
</dbReference>
<organism evidence="2 3">
    <name type="scientific">Ilex paraguariensis</name>
    <name type="common">yerba mate</name>
    <dbReference type="NCBI Taxonomy" id="185542"/>
    <lineage>
        <taxon>Eukaryota</taxon>
        <taxon>Viridiplantae</taxon>
        <taxon>Streptophyta</taxon>
        <taxon>Embryophyta</taxon>
        <taxon>Tracheophyta</taxon>
        <taxon>Spermatophyta</taxon>
        <taxon>Magnoliopsida</taxon>
        <taxon>eudicotyledons</taxon>
        <taxon>Gunneridae</taxon>
        <taxon>Pentapetalae</taxon>
        <taxon>asterids</taxon>
        <taxon>campanulids</taxon>
        <taxon>Aquifoliales</taxon>
        <taxon>Aquifoliaceae</taxon>
        <taxon>Ilex</taxon>
    </lineage>
</organism>
<dbReference type="Proteomes" id="UP001642360">
    <property type="component" value="Unassembled WGS sequence"/>
</dbReference>
<evidence type="ECO:0000313" key="3">
    <source>
        <dbReference type="Proteomes" id="UP001642360"/>
    </source>
</evidence>
<comment type="caution">
    <text evidence="2">The sequence shown here is derived from an EMBL/GenBank/DDBJ whole genome shotgun (WGS) entry which is preliminary data.</text>
</comment>
<dbReference type="EMBL" id="CAUOFW020007713">
    <property type="protein sequence ID" value="CAK9180278.1"/>
    <property type="molecule type" value="Genomic_DNA"/>
</dbReference>
<dbReference type="AlphaFoldDB" id="A0ABC8UH16"/>
<proteinExistence type="predicted"/>
<dbReference type="Pfam" id="PF05703">
    <property type="entry name" value="Auxin_canalis"/>
    <property type="match status" value="1"/>
</dbReference>